<evidence type="ECO:0000313" key="1">
    <source>
        <dbReference type="EMBL" id="SHO74243.1"/>
    </source>
</evidence>
<organism evidence="1 2">
    <name type="scientific">Flavobacterium cucumis</name>
    <dbReference type="NCBI Taxonomy" id="416016"/>
    <lineage>
        <taxon>Bacteria</taxon>
        <taxon>Pseudomonadati</taxon>
        <taxon>Bacteroidota</taxon>
        <taxon>Flavobacteriia</taxon>
        <taxon>Flavobacteriales</taxon>
        <taxon>Flavobacteriaceae</taxon>
        <taxon>Flavobacterium</taxon>
    </lineage>
</organism>
<gene>
    <name evidence="1" type="ORF">SAMN05443547_2631</name>
</gene>
<protein>
    <submittedName>
        <fullName evidence="1">Uncharacterized protein</fullName>
    </submittedName>
</protein>
<proteinExistence type="predicted"/>
<accession>A0A1M7ZZF2</accession>
<dbReference type="PROSITE" id="PS51257">
    <property type="entry name" value="PROKAR_LIPOPROTEIN"/>
    <property type="match status" value="1"/>
</dbReference>
<dbReference type="EMBL" id="FRYK01000006">
    <property type="protein sequence ID" value="SHO74243.1"/>
    <property type="molecule type" value="Genomic_DNA"/>
</dbReference>
<dbReference type="RefSeq" id="WP_073585152.1">
    <property type="nucleotide sequence ID" value="NZ_CBCSEA010000010.1"/>
</dbReference>
<keyword evidence="2" id="KW-1185">Reference proteome</keyword>
<reference evidence="2" key="1">
    <citation type="submission" date="2016-12" db="EMBL/GenBank/DDBJ databases">
        <authorList>
            <person name="Varghese N."/>
            <person name="Submissions S."/>
        </authorList>
    </citation>
    <scope>NUCLEOTIDE SEQUENCE [LARGE SCALE GENOMIC DNA]</scope>
    <source>
        <strain evidence="2">DSM 18830</strain>
    </source>
</reference>
<dbReference type="AlphaFoldDB" id="A0A1M7ZZF2"/>
<dbReference type="Proteomes" id="UP000184611">
    <property type="component" value="Unassembled WGS sequence"/>
</dbReference>
<sequence length="293" mass="32309">MKNRFFISLFIMLITMITLVISCSDIHDEDVVNTEHLKSMKLNGSILEEETLLGDDIYLPKGTYWYYSNEHKNEVVFELPEEYIFLLKNIETGKYILSIEGGGYSCTCGAGGSCTTFHNKDLGYSCLQSSCTGSCTGKASAVLTPNLQIVGVLNAKNTLMDANIIQEKASLSSDGIDGFFEIKEIKEEIKRTYDIIYKYAEKPDFESGIYDKNKYVYAKTLLYGFEIGIIIPNDANLQELIPNLNVSIISDVDAPSSCSCSGGSQGGSCKLEKKGLLGYVAYFCNGCTTCTMS</sequence>
<evidence type="ECO:0000313" key="2">
    <source>
        <dbReference type="Proteomes" id="UP000184611"/>
    </source>
</evidence>
<dbReference type="STRING" id="416016.SAMN05443547_2631"/>
<dbReference type="OrthoDB" id="9820042at2"/>
<name>A0A1M7ZZF2_9FLAO</name>